<dbReference type="GO" id="GO:0032545">
    <property type="term" value="C:CURI complex"/>
    <property type="evidence" value="ECO:0007669"/>
    <property type="project" value="TreeGrafter"/>
</dbReference>
<dbReference type="InterPro" id="IPR035367">
    <property type="entry name" value="Nrap_D2"/>
</dbReference>
<evidence type="ECO:0000256" key="4">
    <source>
        <dbReference type="ARBA" id="ARBA00023242"/>
    </source>
</evidence>
<dbReference type="InterPro" id="IPR035082">
    <property type="entry name" value="Nrap_D1"/>
</dbReference>
<protein>
    <recommendedName>
        <fullName evidence="5">U3 small nucleolar RNA-associated protein 22</fullName>
    </recommendedName>
</protein>
<comment type="subcellular location">
    <subcellularLocation>
        <location evidence="1 5">Nucleus</location>
        <location evidence="1 5">Nucleolus</location>
    </subcellularLocation>
</comment>
<feature type="compositionally biased region" description="Acidic residues" evidence="6">
    <location>
        <begin position="346"/>
        <end position="362"/>
    </location>
</feature>
<keyword evidence="5" id="KW-0687">Ribonucleoprotein</keyword>
<evidence type="ECO:0000259" key="11">
    <source>
        <dbReference type="Pfam" id="PF17406"/>
    </source>
</evidence>
<dbReference type="GO" id="GO:0034456">
    <property type="term" value="C:UTP-C complex"/>
    <property type="evidence" value="ECO:0007669"/>
    <property type="project" value="TreeGrafter"/>
</dbReference>
<feature type="domain" description="Nrap protein" evidence="9">
    <location>
        <begin position="458"/>
        <end position="595"/>
    </location>
</feature>
<gene>
    <name evidence="13" type="primary">UTP22_2</name>
    <name evidence="13" type="ORF">IWQ60_007747</name>
</gene>
<evidence type="ECO:0000259" key="10">
    <source>
        <dbReference type="Pfam" id="PF17405"/>
    </source>
</evidence>
<evidence type="ECO:0000256" key="6">
    <source>
        <dbReference type="SAM" id="MobiDB-lite"/>
    </source>
</evidence>
<evidence type="ECO:0000256" key="3">
    <source>
        <dbReference type="ARBA" id="ARBA00022884"/>
    </source>
</evidence>
<feature type="domain" description="Nrap protein" evidence="11">
    <location>
        <begin position="815"/>
        <end position="989"/>
    </location>
</feature>
<keyword evidence="5" id="KW-0698">rRNA processing</keyword>
<feature type="domain" description="Nrap protein" evidence="7">
    <location>
        <begin position="113"/>
        <end position="204"/>
    </location>
</feature>
<dbReference type="GO" id="GO:0006409">
    <property type="term" value="P:tRNA export from nucleus"/>
    <property type="evidence" value="ECO:0007669"/>
    <property type="project" value="TreeGrafter"/>
</dbReference>
<dbReference type="InterPro" id="IPR035371">
    <property type="entry name" value="Nrap_D6"/>
</dbReference>
<name>A0A9W7ZVM5_9FUNG</name>
<reference evidence="13" key="1">
    <citation type="submission" date="2022-07" db="EMBL/GenBank/DDBJ databases">
        <title>Phylogenomic reconstructions and comparative analyses of Kickxellomycotina fungi.</title>
        <authorList>
            <person name="Reynolds N.K."/>
            <person name="Stajich J.E."/>
            <person name="Barry K."/>
            <person name="Grigoriev I.V."/>
            <person name="Crous P."/>
            <person name="Smith M.E."/>
        </authorList>
    </citation>
    <scope>NUCLEOTIDE SEQUENCE</scope>
    <source>
        <strain evidence="13">RSA 861</strain>
    </source>
</reference>
<keyword evidence="5" id="KW-0690">Ribosome biogenesis</keyword>
<dbReference type="Pfam" id="PF17406">
    <property type="entry name" value="Nrap_D5"/>
    <property type="match status" value="1"/>
</dbReference>
<comment type="caution">
    <text evidence="13">The sequence shown here is derived from an EMBL/GenBank/DDBJ whole genome shotgun (WGS) entry which is preliminary data.</text>
</comment>
<evidence type="ECO:0000313" key="14">
    <source>
        <dbReference type="Proteomes" id="UP001150569"/>
    </source>
</evidence>
<dbReference type="Proteomes" id="UP001150569">
    <property type="component" value="Unassembled WGS sequence"/>
</dbReference>
<feature type="region of interest" description="Disordered" evidence="6">
    <location>
        <begin position="338"/>
        <end position="364"/>
    </location>
</feature>
<dbReference type="InterPro" id="IPR035368">
    <property type="entry name" value="Nrap_D3"/>
</dbReference>
<feature type="domain" description="Nrap protein" evidence="10">
    <location>
        <begin position="620"/>
        <end position="811"/>
    </location>
</feature>
<evidence type="ECO:0000313" key="13">
    <source>
        <dbReference type="EMBL" id="KAJ1917551.1"/>
    </source>
</evidence>
<evidence type="ECO:0000256" key="2">
    <source>
        <dbReference type="ARBA" id="ARBA00006674"/>
    </source>
</evidence>
<dbReference type="InterPro" id="IPR035369">
    <property type="entry name" value="Nrap_D4"/>
</dbReference>
<sequence>MTAPTNPAELYGLNLLQMQIDELLGEVRVPHDSVPTLQAALKKIKALVEATEAMPNKSYPKAASQLKKKSRVIVPYPVTDKSVRVGFQPPTKVNVVGSYAFQGATRTRFGFNVDVVVPMPDELFATESMGSQAYFSQRAFFLSVLAAALQADKDAQRAWDIKFALLRGDPRRPIITVRAKPAGQGSTDLDFSASNATIRILPALGAVPTWLRIVRRPDTDLPALTDAERAIITEDTVYTTHLATLHRAQQDCPCFRDAASLARVWFSQLGYDNGHDTQHQFGAFHWSMILVHLLQAGGPRGSRLLSNQLSAYQLFRGTLNYLATHDFAAQPVSLADAKASRPVDGSDSEEEEGNGEESEADTLESHQNAALGGLVLLDPSGRVNLLRTVPTTEMERVRFAAANTMAQLDDQAADHFMALFLQAADAPLLAYDHTFTLARLDAPLADVDPAVYASAPFPALVNAQRVQTLLKTALGTRVRLVHVACAPRVTSWDLAEVPDTHTDNDAEEDEDKAGHSGTLGLILNGSEANRVVDRGPSPEDPEAYAAFRAIWGDRAELRRFKDGSIVESVVWSSASADSTHLVIVDVVAYLLRQHFADQAPAFDYPVGRLYNTIQSPIQFKVENHSANQYVAAIQSFGKFVEFLRSLRHLPLDIKDAVPFSAGLRYTSLFPPTNLSAARQGAHLEPIEAHLVFEESSKWPRDLVALQKTKVAFYLALQAAIPRNRGKLIVEQLDLYQGAIGTGAALDVYTGEGYPVRLRILLPMEEEVLRKVATDSQRPLPAAAQAALVRVYEAHQTLYTRRPWLHGRVQALALIHPVYGQTVRLLKRWAGVHLLGELQVPAELWELLAAAVFLRPAPWTAPGSAVAGFFRTLDLVARFNWKAEPLIVDFNDEMTPAMRQEVEEQFRLNRNRIAEQLARKMQRNTAAKRAHPDQSAVAAAQLTHGTPTAAMFIATVPDLASRWWTAHEPRKVVLHRIVALARATLASSQTAAAAVDPSGVATLASGFVTPLTDYDVVIHFDPQCNPQKETRFDISALTGRSCLEVNTASSDAAQQPDKGGRAGPAFNGKATIQRIGLSPISEFVRDLQRIYADTLLFFYDTNGGLVAGAIWLPTVRKPQHFRADLALNTMPVDGTTGPQVAVNGPAILSEISRLGAEMIVDMDINRPPPSV</sequence>
<dbReference type="Pfam" id="PF17407">
    <property type="entry name" value="Nrap_D6"/>
    <property type="match status" value="1"/>
</dbReference>
<keyword evidence="4 5" id="KW-0539">Nucleus</keyword>
<dbReference type="Pfam" id="PF03813">
    <property type="entry name" value="Nrap"/>
    <property type="match status" value="1"/>
</dbReference>
<dbReference type="InterPro" id="IPR035370">
    <property type="entry name" value="Nrap_D5"/>
</dbReference>
<comment type="similarity">
    <text evidence="2 5">Belongs to the NRAP family.</text>
</comment>
<dbReference type="EMBL" id="JANBPT010000537">
    <property type="protein sequence ID" value="KAJ1917551.1"/>
    <property type="molecule type" value="Genomic_DNA"/>
</dbReference>
<dbReference type="GO" id="GO:0006364">
    <property type="term" value="P:rRNA processing"/>
    <property type="evidence" value="ECO:0007669"/>
    <property type="project" value="UniProtKB-KW"/>
</dbReference>
<dbReference type="AlphaFoldDB" id="A0A9W7ZVM5"/>
<dbReference type="GO" id="GO:0003723">
    <property type="term" value="F:RNA binding"/>
    <property type="evidence" value="ECO:0007669"/>
    <property type="project" value="UniProtKB-KW"/>
</dbReference>
<dbReference type="OrthoDB" id="10251401at2759"/>
<evidence type="ECO:0000256" key="1">
    <source>
        <dbReference type="ARBA" id="ARBA00004604"/>
    </source>
</evidence>
<dbReference type="InterPro" id="IPR005554">
    <property type="entry name" value="NOL6/Upt22"/>
</dbReference>
<keyword evidence="3 5" id="KW-0694">RNA-binding</keyword>
<feature type="domain" description="Nrap protein" evidence="8">
    <location>
        <begin position="255"/>
        <end position="422"/>
    </location>
</feature>
<feature type="domain" description="Nrap protein" evidence="12">
    <location>
        <begin position="1010"/>
        <end position="1159"/>
    </location>
</feature>
<evidence type="ECO:0000259" key="12">
    <source>
        <dbReference type="Pfam" id="PF17407"/>
    </source>
</evidence>
<dbReference type="Gene3D" id="3.30.70.3030">
    <property type="match status" value="1"/>
</dbReference>
<dbReference type="Pfam" id="PF17403">
    <property type="entry name" value="Nrap_D2"/>
    <property type="match status" value="1"/>
</dbReference>
<dbReference type="PANTHER" id="PTHR17972:SF0">
    <property type="entry name" value="NUCLEOLAR PROTEIN 6"/>
    <property type="match status" value="1"/>
</dbReference>
<evidence type="ECO:0000259" key="9">
    <source>
        <dbReference type="Pfam" id="PF17404"/>
    </source>
</evidence>
<organism evidence="13 14">
    <name type="scientific">Tieghemiomyces parasiticus</name>
    <dbReference type="NCBI Taxonomy" id="78921"/>
    <lineage>
        <taxon>Eukaryota</taxon>
        <taxon>Fungi</taxon>
        <taxon>Fungi incertae sedis</taxon>
        <taxon>Zoopagomycota</taxon>
        <taxon>Kickxellomycotina</taxon>
        <taxon>Dimargaritomycetes</taxon>
        <taxon>Dimargaritales</taxon>
        <taxon>Dimargaritaceae</taxon>
        <taxon>Tieghemiomyces</taxon>
    </lineage>
</organism>
<dbReference type="PANTHER" id="PTHR17972">
    <property type="entry name" value="NUCLEOLAR RNA-ASSOCIATED PROTEIN"/>
    <property type="match status" value="1"/>
</dbReference>
<accession>A0A9W7ZVM5</accession>
<proteinExistence type="inferred from homology"/>
<evidence type="ECO:0000259" key="8">
    <source>
        <dbReference type="Pfam" id="PF17403"/>
    </source>
</evidence>
<dbReference type="Pfam" id="PF17404">
    <property type="entry name" value="Nrap_D3"/>
    <property type="match status" value="1"/>
</dbReference>
<dbReference type="GO" id="GO:0032040">
    <property type="term" value="C:small-subunit processome"/>
    <property type="evidence" value="ECO:0007669"/>
    <property type="project" value="TreeGrafter"/>
</dbReference>
<keyword evidence="14" id="KW-1185">Reference proteome</keyword>
<dbReference type="Gene3D" id="1.10.1410.10">
    <property type="match status" value="1"/>
</dbReference>
<evidence type="ECO:0000256" key="5">
    <source>
        <dbReference type="RuleBase" id="RU364032"/>
    </source>
</evidence>
<dbReference type="Pfam" id="PF17405">
    <property type="entry name" value="Nrap_D4"/>
    <property type="match status" value="1"/>
</dbReference>
<evidence type="ECO:0000259" key="7">
    <source>
        <dbReference type="Pfam" id="PF03813"/>
    </source>
</evidence>